<evidence type="ECO:0000256" key="10">
    <source>
        <dbReference type="ARBA" id="ARBA00057735"/>
    </source>
</evidence>
<dbReference type="InterPro" id="IPR027417">
    <property type="entry name" value="P-loop_NTPase"/>
</dbReference>
<dbReference type="GO" id="GO:0005829">
    <property type="term" value="C:cytosol"/>
    <property type="evidence" value="ECO:0007669"/>
    <property type="project" value="TreeGrafter"/>
</dbReference>
<evidence type="ECO:0000313" key="13">
    <source>
        <dbReference type="EMBL" id="EKU46138.1"/>
    </source>
</evidence>
<dbReference type="CDD" id="cd01672">
    <property type="entry name" value="TMPK"/>
    <property type="match status" value="1"/>
</dbReference>
<reference evidence="13 14" key="1">
    <citation type="journal article" date="2013" name="Genome Announc.">
        <title>Genome Sequence of Staphylococcus massiliensis Strain S46, Isolated from the Surface of Healthy Human Skin.</title>
        <authorList>
            <person name="Srivastav R."/>
            <person name="Singh A."/>
            <person name="Jangir P.K."/>
            <person name="Kumari C."/>
            <person name="Muduli S."/>
            <person name="Sharma R."/>
        </authorList>
    </citation>
    <scope>NUCLEOTIDE SEQUENCE [LARGE SCALE GENOMIC DNA]</scope>
    <source>
        <strain evidence="13 14">S46</strain>
    </source>
</reference>
<dbReference type="HAMAP" id="MF_00165">
    <property type="entry name" value="Thymidylate_kinase"/>
    <property type="match status" value="1"/>
</dbReference>
<accession>K9AFQ9</accession>
<evidence type="ECO:0000256" key="5">
    <source>
        <dbReference type="ARBA" id="ARBA00022727"/>
    </source>
</evidence>
<keyword evidence="4 11" id="KW-0808">Transferase</keyword>
<comment type="similarity">
    <text evidence="1 11">Belongs to the thymidylate kinase family.</text>
</comment>
<feature type="binding site" evidence="11">
    <location>
        <begin position="9"/>
        <end position="16"/>
    </location>
    <ligand>
        <name>ATP</name>
        <dbReference type="ChEBI" id="CHEBI:30616"/>
    </ligand>
</feature>
<dbReference type="GO" id="GO:0006227">
    <property type="term" value="P:dUDP biosynthetic process"/>
    <property type="evidence" value="ECO:0007669"/>
    <property type="project" value="TreeGrafter"/>
</dbReference>
<dbReference type="Gene3D" id="3.40.50.300">
    <property type="entry name" value="P-loop containing nucleotide triphosphate hydrolases"/>
    <property type="match status" value="1"/>
</dbReference>
<comment type="caution">
    <text evidence="13">The sequence shown here is derived from an EMBL/GenBank/DDBJ whole genome shotgun (WGS) entry which is preliminary data.</text>
</comment>
<dbReference type="Pfam" id="PF02223">
    <property type="entry name" value="Thymidylate_kin"/>
    <property type="match status" value="1"/>
</dbReference>
<dbReference type="RefSeq" id="WP_009384537.1">
    <property type="nucleotide sequence ID" value="NZ_AMSQ01000020.1"/>
</dbReference>
<evidence type="ECO:0000313" key="14">
    <source>
        <dbReference type="Proteomes" id="UP000009885"/>
    </source>
</evidence>
<dbReference type="EMBL" id="AMSQ01000020">
    <property type="protein sequence ID" value="EKU46138.1"/>
    <property type="molecule type" value="Genomic_DNA"/>
</dbReference>
<dbReference type="InterPro" id="IPR018094">
    <property type="entry name" value="Thymidylate_kinase"/>
</dbReference>
<name>K9AFQ9_9STAP</name>
<dbReference type="AlphaFoldDB" id="K9AFQ9"/>
<comment type="catalytic activity">
    <reaction evidence="9 11">
        <text>dTMP + ATP = dTDP + ADP</text>
        <dbReference type="Rhea" id="RHEA:13517"/>
        <dbReference type="ChEBI" id="CHEBI:30616"/>
        <dbReference type="ChEBI" id="CHEBI:58369"/>
        <dbReference type="ChEBI" id="CHEBI:63528"/>
        <dbReference type="ChEBI" id="CHEBI:456216"/>
        <dbReference type="EC" id="2.7.4.9"/>
    </reaction>
</comment>
<dbReference type="GO" id="GO:0004798">
    <property type="term" value="F:dTMP kinase activity"/>
    <property type="evidence" value="ECO:0007669"/>
    <property type="project" value="UniProtKB-UniRule"/>
</dbReference>
<evidence type="ECO:0000256" key="7">
    <source>
        <dbReference type="ARBA" id="ARBA00022777"/>
    </source>
</evidence>
<keyword evidence="5 11" id="KW-0545">Nucleotide biosynthesis</keyword>
<evidence type="ECO:0000256" key="11">
    <source>
        <dbReference type="HAMAP-Rule" id="MF_00165"/>
    </source>
</evidence>
<dbReference type="OrthoDB" id="9774907at2"/>
<keyword evidence="7 11" id="KW-0418">Kinase</keyword>
<dbReference type="GO" id="GO:0006235">
    <property type="term" value="P:dTTP biosynthetic process"/>
    <property type="evidence" value="ECO:0007669"/>
    <property type="project" value="UniProtKB-UniRule"/>
</dbReference>
<dbReference type="InterPro" id="IPR018095">
    <property type="entry name" value="Thymidylate_kin_CS"/>
</dbReference>
<dbReference type="GO" id="GO:0005524">
    <property type="term" value="F:ATP binding"/>
    <property type="evidence" value="ECO:0007669"/>
    <property type="project" value="UniProtKB-UniRule"/>
</dbReference>
<keyword evidence="8 11" id="KW-0067">ATP-binding</keyword>
<protein>
    <recommendedName>
        <fullName evidence="3 11">Thymidylate kinase</fullName>
        <ecNumber evidence="2 11">2.7.4.9</ecNumber>
    </recommendedName>
    <alternativeName>
        <fullName evidence="11">dTMP kinase</fullName>
    </alternativeName>
</protein>
<dbReference type="FunFam" id="3.40.50.300:FF:000225">
    <property type="entry name" value="Thymidylate kinase"/>
    <property type="match status" value="1"/>
</dbReference>
<sequence>MKGFITFEGPEGSGKTSVIRALYEKLNDKYDVITTREPGGVQTAEAIREIVLEGENMDERTEALLFAAARREHLVQKVIPALEKKQIVLCDRYIDSSLAYQGYARGIGVSEVKAINEFAIKDHYPDLTIYLDVSPEVGHARIKSNQREQNRLDAESMAFHKKVVAGYKQTIETYSDRFVVINADQSLEDVIQDVYEAVLNYLKIM</sequence>
<evidence type="ECO:0000256" key="6">
    <source>
        <dbReference type="ARBA" id="ARBA00022741"/>
    </source>
</evidence>
<evidence type="ECO:0000256" key="4">
    <source>
        <dbReference type="ARBA" id="ARBA00022679"/>
    </source>
</evidence>
<dbReference type="PANTHER" id="PTHR10344:SF4">
    <property type="entry name" value="UMP-CMP KINASE 2, MITOCHONDRIAL"/>
    <property type="match status" value="1"/>
</dbReference>
<dbReference type="STRING" id="1229783.C273_09884"/>
<keyword evidence="6 11" id="KW-0547">Nucleotide-binding</keyword>
<dbReference type="eggNOG" id="COG0125">
    <property type="taxonomic scope" value="Bacteria"/>
</dbReference>
<dbReference type="PROSITE" id="PS01331">
    <property type="entry name" value="THYMIDYLATE_KINASE"/>
    <property type="match status" value="1"/>
</dbReference>
<dbReference type="PANTHER" id="PTHR10344">
    <property type="entry name" value="THYMIDYLATE KINASE"/>
    <property type="match status" value="1"/>
</dbReference>
<dbReference type="PATRIC" id="fig|1229783.3.peg.1974"/>
<feature type="domain" description="Thymidylate kinase-like" evidence="12">
    <location>
        <begin position="7"/>
        <end position="193"/>
    </location>
</feature>
<evidence type="ECO:0000259" key="12">
    <source>
        <dbReference type="Pfam" id="PF02223"/>
    </source>
</evidence>
<evidence type="ECO:0000256" key="9">
    <source>
        <dbReference type="ARBA" id="ARBA00048743"/>
    </source>
</evidence>
<evidence type="ECO:0000256" key="2">
    <source>
        <dbReference type="ARBA" id="ARBA00012980"/>
    </source>
</evidence>
<dbReference type="EC" id="2.7.4.9" evidence="2 11"/>
<evidence type="ECO:0000256" key="1">
    <source>
        <dbReference type="ARBA" id="ARBA00009776"/>
    </source>
</evidence>
<evidence type="ECO:0000256" key="3">
    <source>
        <dbReference type="ARBA" id="ARBA00017144"/>
    </source>
</evidence>
<keyword evidence="14" id="KW-1185">Reference proteome</keyword>
<comment type="function">
    <text evidence="10 11">Phosphorylation of dTMP to form dTDP in both de novo and salvage pathways of dTTP synthesis.</text>
</comment>
<evidence type="ECO:0000256" key="8">
    <source>
        <dbReference type="ARBA" id="ARBA00022840"/>
    </source>
</evidence>
<dbReference type="NCBIfam" id="TIGR00041">
    <property type="entry name" value="DTMP_kinase"/>
    <property type="match status" value="1"/>
</dbReference>
<dbReference type="Proteomes" id="UP000009885">
    <property type="component" value="Unassembled WGS sequence"/>
</dbReference>
<dbReference type="GO" id="GO:0006233">
    <property type="term" value="P:dTDP biosynthetic process"/>
    <property type="evidence" value="ECO:0007669"/>
    <property type="project" value="InterPro"/>
</dbReference>
<dbReference type="SUPFAM" id="SSF52540">
    <property type="entry name" value="P-loop containing nucleoside triphosphate hydrolases"/>
    <property type="match status" value="1"/>
</dbReference>
<gene>
    <name evidence="11 13" type="primary">tmk</name>
    <name evidence="13" type="ORF">C273_09884</name>
</gene>
<dbReference type="InterPro" id="IPR039430">
    <property type="entry name" value="Thymidylate_kin-like_dom"/>
</dbReference>
<organism evidence="13 14">
    <name type="scientific">Staphylococcus massiliensis S46</name>
    <dbReference type="NCBI Taxonomy" id="1229783"/>
    <lineage>
        <taxon>Bacteria</taxon>
        <taxon>Bacillati</taxon>
        <taxon>Bacillota</taxon>
        <taxon>Bacilli</taxon>
        <taxon>Bacillales</taxon>
        <taxon>Staphylococcaceae</taxon>
        <taxon>Staphylococcus</taxon>
    </lineage>
</organism>
<proteinExistence type="inferred from homology"/>